<organism evidence="3 4">
    <name type="scientific">Sodalis ligni</name>
    <dbReference type="NCBI Taxonomy" id="2697027"/>
    <lineage>
        <taxon>Bacteria</taxon>
        <taxon>Pseudomonadati</taxon>
        <taxon>Pseudomonadota</taxon>
        <taxon>Gammaproteobacteria</taxon>
        <taxon>Enterobacterales</taxon>
        <taxon>Bruguierivoracaceae</taxon>
        <taxon>Sodalis</taxon>
    </lineage>
</organism>
<protein>
    <submittedName>
        <fullName evidence="3">Xanthine dehydrogenase accessory factor</fullName>
    </submittedName>
</protein>
<reference evidence="3 4" key="1">
    <citation type="submission" date="2019-02" db="EMBL/GenBank/DDBJ databases">
        <title>Investigation of anaerobic lignin degradation for improved lignocellulosic biofuels.</title>
        <authorList>
            <person name="Deangelis K."/>
        </authorList>
    </citation>
    <scope>NUCLEOTIDE SEQUENCE [LARGE SCALE GENOMIC DNA]</scope>
    <source>
        <strain evidence="3 4">159R</strain>
    </source>
</reference>
<sequence length="320" mass="34263">MQNLDQQVIAQSLDWVAGEPVWLCTVLSTYGSSPRAPGAMMVINAAGLYCGSLSGGCVEEDFISRIRAGEFRQGSQIVRYGDGGLPPNRTLPCGGKLDILIEMLPAGPGSAGYLSRLGQALSGYLSLRKEVILPHACRYLEACAYSGATLAGYEGNRVSLTIAAAPRLIIAGLSTVALYCAEFSIALGFETIVCDNRPDALQNFAPQLHKDVIVKETFPARYLEQAGCHGNTAVVALTHDPRVDDLTMMEAVNTDSFYLGVMGSVRNSRQRLQRLETIGGLSTAQLARIHAPVGMDLGSKTPAEIALAVMADIVRHKNRH</sequence>
<evidence type="ECO:0000259" key="1">
    <source>
        <dbReference type="Pfam" id="PF02625"/>
    </source>
</evidence>
<dbReference type="PANTHER" id="PTHR30388:SF4">
    <property type="entry name" value="MOLYBDENUM COFACTOR INSERTION CHAPERONE PAOD"/>
    <property type="match status" value="1"/>
</dbReference>
<dbReference type="AlphaFoldDB" id="A0A4R1NE84"/>
<comment type="caution">
    <text evidence="3">The sequence shown here is derived from an EMBL/GenBank/DDBJ whole genome shotgun (WGS) entry which is preliminary data.</text>
</comment>
<feature type="domain" description="XdhC- CoxI" evidence="1">
    <location>
        <begin position="17"/>
        <end position="81"/>
    </location>
</feature>
<dbReference type="InterPro" id="IPR052698">
    <property type="entry name" value="MoCofactor_Util/Proc"/>
</dbReference>
<evidence type="ECO:0000313" key="3">
    <source>
        <dbReference type="EMBL" id="TCL02936.1"/>
    </source>
</evidence>
<keyword evidence="4" id="KW-1185">Reference proteome</keyword>
<dbReference type="RefSeq" id="WP_132921842.1">
    <property type="nucleotide sequence ID" value="NZ_SJOI01000001.1"/>
</dbReference>
<dbReference type="Pfam" id="PF02625">
    <property type="entry name" value="XdhC_CoxI"/>
    <property type="match status" value="1"/>
</dbReference>
<gene>
    <name evidence="3" type="ORF">EZJ58_0975</name>
</gene>
<dbReference type="Pfam" id="PF13478">
    <property type="entry name" value="XdhC_C"/>
    <property type="match status" value="1"/>
</dbReference>
<dbReference type="Gene3D" id="3.40.50.720">
    <property type="entry name" value="NAD(P)-binding Rossmann-like Domain"/>
    <property type="match status" value="1"/>
</dbReference>
<dbReference type="EMBL" id="SJOI01000001">
    <property type="protein sequence ID" value="TCL02936.1"/>
    <property type="molecule type" value="Genomic_DNA"/>
</dbReference>
<dbReference type="SUPFAM" id="SSF51735">
    <property type="entry name" value="NAD(P)-binding Rossmann-fold domains"/>
    <property type="match status" value="1"/>
</dbReference>
<feature type="domain" description="XdhC Rossmann" evidence="2">
    <location>
        <begin position="168"/>
        <end position="313"/>
    </location>
</feature>
<dbReference type="InterPro" id="IPR003777">
    <property type="entry name" value="XdhC_CoxI"/>
</dbReference>
<name>A0A4R1NE84_9GAMM</name>
<dbReference type="Proteomes" id="UP000294555">
    <property type="component" value="Unassembled WGS sequence"/>
</dbReference>
<proteinExistence type="predicted"/>
<dbReference type="InterPro" id="IPR036291">
    <property type="entry name" value="NAD(P)-bd_dom_sf"/>
</dbReference>
<dbReference type="OrthoDB" id="9815497at2"/>
<evidence type="ECO:0000259" key="2">
    <source>
        <dbReference type="Pfam" id="PF13478"/>
    </source>
</evidence>
<dbReference type="PANTHER" id="PTHR30388">
    <property type="entry name" value="ALDEHYDE OXIDOREDUCTASE MOLYBDENUM COFACTOR ASSEMBLY PROTEIN"/>
    <property type="match status" value="1"/>
</dbReference>
<evidence type="ECO:0000313" key="4">
    <source>
        <dbReference type="Proteomes" id="UP000294555"/>
    </source>
</evidence>
<accession>A0A4R1NE84</accession>
<dbReference type="InterPro" id="IPR027051">
    <property type="entry name" value="XdhC_Rossmann_dom"/>
</dbReference>